<protein>
    <recommendedName>
        <fullName evidence="2">AVR-Pik-like HMA interaction domain-containing protein</fullName>
    </recommendedName>
</protein>
<gene>
    <name evidence="3" type="ORF">PoMZ_13537</name>
</gene>
<proteinExistence type="predicted"/>
<dbReference type="InterPro" id="IPR055026">
    <property type="entry name" value="AVR-Pik_HID"/>
</dbReference>
<organism evidence="3 4">
    <name type="scientific">Pyricularia oryzae</name>
    <name type="common">Rice blast fungus</name>
    <name type="synonym">Magnaporthe oryzae</name>
    <dbReference type="NCBI Taxonomy" id="318829"/>
    <lineage>
        <taxon>Eukaryota</taxon>
        <taxon>Fungi</taxon>
        <taxon>Dikarya</taxon>
        <taxon>Ascomycota</taxon>
        <taxon>Pezizomycotina</taxon>
        <taxon>Sordariomycetes</taxon>
        <taxon>Sordariomycetidae</taxon>
        <taxon>Magnaporthales</taxon>
        <taxon>Pyriculariaceae</taxon>
        <taxon>Pyricularia</taxon>
    </lineage>
</organism>
<evidence type="ECO:0000256" key="1">
    <source>
        <dbReference type="SAM" id="SignalP"/>
    </source>
</evidence>
<name>A0A4P7NVB7_PYROR</name>
<evidence type="ECO:0000259" key="2">
    <source>
        <dbReference type="Pfam" id="PF22383"/>
    </source>
</evidence>
<keyword evidence="1" id="KW-0732">Signal</keyword>
<reference evidence="3 4" key="1">
    <citation type="journal article" date="2019" name="Mol. Biol. Evol.">
        <title>Blast fungal genomes show frequent chromosomal changes, gene gains and losses, and effector gene turnover.</title>
        <authorList>
            <person name="Gomez Luciano L.B."/>
            <person name="Jason Tsai I."/>
            <person name="Chuma I."/>
            <person name="Tosa Y."/>
            <person name="Chen Y.H."/>
            <person name="Li J.Y."/>
            <person name="Li M.Y."/>
            <person name="Jade Lu M.Y."/>
            <person name="Nakayashiki H."/>
            <person name="Li W.H."/>
        </authorList>
    </citation>
    <scope>NUCLEOTIDE SEQUENCE [LARGE SCALE GENOMIC DNA]</scope>
    <source>
        <strain evidence="3">MZ5-1-6</strain>
    </source>
</reference>
<dbReference type="CDD" id="cd23000">
    <property type="entry name" value="AVR-Pik_HID"/>
    <property type="match status" value="1"/>
</dbReference>
<feature type="chain" id="PRO_5020245659" description="AVR-Pik-like HMA interaction domain-containing protein" evidence="1">
    <location>
        <begin position="22"/>
        <end position="113"/>
    </location>
</feature>
<feature type="domain" description="AVR-Pik-like HMA interaction" evidence="2">
    <location>
        <begin position="51"/>
        <end position="111"/>
    </location>
</feature>
<dbReference type="EMBL" id="CP034210">
    <property type="protein sequence ID" value="QBZ66555.1"/>
    <property type="molecule type" value="Genomic_DNA"/>
</dbReference>
<sequence length="113" mass="12695">MRFTTFNAFFLSLGTIATVNARKDNEIMRKGGIDLSREPDPNFIDHAGTPPAECFWFMYYNGQRIDAGTCYSAWSFGLKVGSSFVDIKTDEDCNLYGTYAPGWIVLGKKRPGF</sequence>
<evidence type="ECO:0000313" key="3">
    <source>
        <dbReference type="EMBL" id="QBZ66555.1"/>
    </source>
</evidence>
<evidence type="ECO:0000313" key="4">
    <source>
        <dbReference type="Proteomes" id="UP000294847"/>
    </source>
</evidence>
<feature type="signal peptide" evidence="1">
    <location>
        <begin position="1"/>
        <end position="21"/>
    </location>
</feature>
<dbReference type="Pfam" id="PF22383">
    <property type="entry name" value="AVR-Pik_HID"/>
    <property type="match status" value="1"/>
</dbReference>
<dbReference type="Proteomes" id="UP000294847">
    <property type="component" value="Chromosome 7"/>
</dbReference>
<dbReference type="AlphaFoldDB" id="A0A4P7NVB7"/>
<accession>A0A4P7NVB7</accession>